<feature type="transmembrane region" description="Helical" evidence="8">
    <location>
        <begin position="305"/>
        <end position="323"/>
    </location>
</feature>
<gene>
    <name evidence="9" type="ORF">SBF1_2360007</name>
</gene>
<feature type="transmembrane region" description="Helical" evidence="8">
    <location>
        <begin position="219"/>
        <end position="241"/>
    </location>
</feature>
<evidence type="ECO:0000256" key="8">
    <source>
        <dbReference type="SAM" id="Phobius"/>
    </source>
</evidence>
<reference evidence="10" key="1">
    <citation type="submission" date="2018-02" db="EMBL/GenBank/DDBJ databases">
        <authorList>
            <person name="Hausmann B."/>
        </authorList>
    </citation>
    <scope>NUCLEOTIDE SEQUENCE [LARGE SCALE GENOMIC DNA]</scope>
    <source>
        <strain evidence="10">Peat soil MAG SbF1</strain>
    </source>
</reference>
<name>A0A2U3KMD6_9FIRM</name>
<feature type="transmembrane region" description="Helical" evidence="8">
    <location>
        <begin position="12"/>
        <end position="34"/>
    </location>
</feature>
<evidence type="ECO:0000256" key="2">
    <source>
        <dbReference type="ARBA" id="ARBA00007998"/>
    </source>
</evidence>
<protein>
    <submittedName>
        <fullName evidence="9">Putative Spore germination protein, amino acid permease</fullName>
    </submittedName>
</protein>
<dbReference type="Pfam" id="PF03845">
    <property type="entry name" value="Spore_permease"/>
    <property type="match status" value="1"/>
</dbReference>
<proteinExistence type="inferred from homology"/>
<feature type="transmembrane region" description="Helical" evidence="8">
    <location>
        <begin position="329"/>
        <end position="355"/>
    </location>
</feature>
<dbReference type="InterPro" id="IPR004761">
    <property type="entry name" value="Spore_GerAB"/>
</dbReference>
<evidence type="ECO:0000313" key="10">
    <source>
        <dbReference type="Proteomes" id="UP000238916"/>
    </source>
</evidence>
<keyword evidence="3" id="KW-0813">Transport</keyword>
<evidence type="ECO:0000313" key="9">
    <source>
        <dbReference type="EMBL" id="SPF40833.1"/>
    </source>
</evidence>
<comment type="subcellular location">
    <subcellularLocation>
        <location evidence="1">Membrane</location>
        <topology evidence="1">Multi-pass membrane protein</topology>
    </subcellularLocation>
</comment>
<dbReference type="PANTHER" id="PTHR34975:SF2">
    <property type="entry name" value="SPORE GERMINATION PROTEIN A2"/>
    <property type="match status" value="1"/>
</dbReference>
<feature type="transmembrane region" description="Helical" evidence="8">
    <location>
        <begin position="40"/>
        <end position="60"/>
    </location>
</feature>
<dbReference type="PANTHER" id="PTHR34975">
    <property type="entry name" value="SPORE GERMINATION PROTEIN A2"/>
    <property type="match status" value="1"/>
</dbReference>
<sequence>MIVERISSRQFTWLTITACLATCPIILPTMVIFYAKQSAWLALVLATILNLAGVMLNLSLAQEFPGQTVAQYAQVLLGSWLGKLIGFFYTLAFLYNAAICSNLISQVIQIYTLPETPLWPFVTGLTLLAVYSAWQGVEPIARANDLILPINLLVAVIAFLLVIPNGKLYQALPVFQLNFTAILKGTFPPAIAFGEVFFILQLAPVLNKQNELRSSTLKGVLFTSFFLIAVTQTLLFALGAYRASIYFFPAIEITEELHIMDVFERFEPLILSTWLLMNIIKISLMTYLFALSAAHTMHSKTYKGFLLPALVAIPIITLAFKSLAETLQFGVNLICFQIMLPTSFLILPGVLFIVAKVKKHYV</sequence>
<feature type="transmembrane region" description="Helical" evidence="8">
    <location>
        <begin position="118"/>
        <end position="134"/>
    </location>
</feature>
<dbReference type="Proteomes" id="UP000238916">
    <property type="component" value="Unassembled WGS sequence"/>
</dbReference>
<dbReference type="AlphaFoldDB" id="A0A2U3KMD6"/>
<dbReference type="GO" id="GO:0016020">
    <property type="term" value="C:membrane"/>
    <property type="evidence" value="ECO:0007669"/>
    <property type="project" value="UniProtKB-SubCell"/>
</dbReference>
<keyword evidence="6 8" id="KW-1133">Transmembrane helix</keyword>
<evidence type="ECO:0000256" key="1">
    <source>
        <dbReference type="ARBA" id="ARBA00004141"/>
    </source>
</evidence>
<dbReference type="EMBL" id="OMOF01000153">
    <property type="protein sequence ID" value="SPF40833.1"/>
    <property type="molecule type" value="Genomic_DNA"/>
</dbReference>
<feature type="transmembrane region" description="Helical" evidence="8">
    <location>
        <begin position="269"/>
        <end position="293"/>
    </location>
</feature>
<evidence type="ECO:0000256" key="7">
    <source>
        <dbReference type="ARBA" id="ARBA00023136"/>
    </source>
</evidence>
<organism evidence="9 10">
    <name type="scientific">Candidatus Desulfosporosinus infrequens</name>
    <dbReference type="NCBI Taxonomy" id="2043169"/>
    <lineage>
        <taxon>Bacteria</taxon>
        <taxon>Bacillati</taxon>
        <taxon>Bacillota</taxon>
        <taxon>Clostridia</taxon>
        <taxon>Eubacteriales</taxon>
        <taxon>Desulfitobacteriaceae</taxon>
        <taxon>Desulfosporosinus</taxon>
    </lineage>
</organism>
<evidence type="ECO:0000256" key="6">
    <source>
        <dbReference type="ARBA" id="ARBA00022989"/>
    </source>
</evidence>
<dbReference type="NCBIfam" id="TIGR00912">
    <property type="entry name" value="2A0309"/>
    <property type="match status" value="1"/>
</dbReference>
<comment type="similarity">
    <text evidence="2">Belongs to the amino acid-polyamine-organocation (APC) superfamily. Spore germination protein (SGP) (TC 2.A.3.9) family.</text>
</comment>
<feature type="transmembrane region" description="Helical" evidence="8">
    <location>
        <begin position="146"/>
        <end position="166"/>
    </location>
</feature>
<keyword evidence="7 8" id="KW-0472">Membrane</keyword>
<keyword evidence="4" id="KW-0309">Germination</keyword>
<feature type="transmembrane region" description="Helical" evidence="8">
    <location>
        <begin position="186"/>
        <end position="207"/>
    </location>
</feature>
<evidence type="ECO:0000256" key="4">
    <source>
        <dbReference type="ARBA" id="ARBA00022544"/>
    </source>
</evidence>
<accession>A0A2U3KMD6</accession>
<dbReference type="GO" id="GO:0009847">
    <property type="term" value="P:spore germination"/>
    <property type="evidence" value="ECO:0007669"/>
    <property type="project" value="InterPro"/>
</dbReference>
<keyword evidence="5 8" id="KW-0812">Transmembrane</keyword>
<evidence type="ECO:0000256" key="3">
    <source>
        <dbReference type="ARBA" id="ARBA00022448"/>
    </source>
</evidence>
<feature type="transmembrane region" description="Helical" evidence="8">
    <location>
        <begin position="72"/>
        <end position="98"/>
    </location>
</feature>
<evidence type="ECO:0000256" key="5">
    <source>
        <dbReference type="ARBA" id="ARBA00022692"/>
    </source>
</evidence>
<dbReference type="OrthoDB" id="1675410at2"/>